<reference evidence="3" key="1">
    <citation type="journal article" date="2015" name="PLoS ONE">
        <title>Comprehensive Evaluation of Toxoplasma gondii VEG and Neospora caninum LIV Genomes with Tachyzoite Stage Transcriptome and Proteome Defines Novel Transcript Features.</title>
        <authorList>
            <person name="Ramaprasad A."/>
            <person name="Mourier T."/>
            <person name="Naeem R."/>
            <person name="Malas T.B."/>
            <person name="Moussa E."/>
            <person name="Panigrahi A."/>
            <person name="Vermont S.J."/>
            <person name="Otto T.D."/>
            <person name="Wastling J."/>
            <person name="Pain A."/>
        </authorList>
    </citation>
    <scope>NUCLEOTIDE SEQUENCE</scope>
    <source>
        <strain evidence="3">Liverpool</strain>
    </source>
</reference>
<evidence type="ECO:0000259" key="2">
    <source>
        <dbReference type="PROSITE" id="PS50969"/>
    </source>
</evidence>
<protein>
    <submittedName>
        <fullName evidence="3">Phosphatase 2 Small C-terminal domain-containing protein</fullName>
    </submittedName>
</protein>
<sequence>MTSLPSTGSDDQSAVPEALRGMIVQAAPEDEAESISSLAGCFAAFDRKPSSDVLDAESDSLRPPATPLALFRQPPTAPGVNAHFPSDSSPSAPAPQHLESRERTQSIARVSDHRVEPVPLKAVCPGGSDRRDCLAESNDGSAGAVATPRGSLSPRAKTASIAGSSSVPEEGSLAGSSEPGLASAGTHQAHPEQAGGARHGSRTLRQFSFSNPSGPPRPLFPRSGSRSAFRPHIPTKGETDSRAASGPPRTEASAFSGDDEARQDRTDCALQIAREYGLDLTAEGWNKQDSLGASAAKPPRPWERLDPRHSVVSLAKNVTGYGFYFGATDSPYPMGHDEESHREDTPAGQRQIPAQPRTPHEDADAPEAGSGFSHYGRCFRFQRMYPRNAGSKQPTEASAASRSSQSIEKQPTFCGCLRYATAWRRSRGRHGGQASGPLSRKEMRPRKLKHLKCENVPPFLGPQREEHKSRTTLVLDLDETLVHSSFRPVSVAAFVITVEVEGKPHKIHVCKRPGVDRFLEVVSSLYEVVIFTASLQTYADPLIDLLDPKGLCPYRLFRSSCSHWKGLWIKDLENLGRDLRRVILVDNSPSAYLLHPWNALPIKSWFFNMADRELDDLTSILAVMATVQDVPAVLKETVGPSCRERVLQELRLLGEVEDKRDEEEWFNFCQI</sequence>
<dbReference type="EMBL" id="LN714486">
    <property type="protein sequence ID" value="CEL69770.1"/>
    <property type="molecule type" value="Genomic_DNA"/>
</dbReference>
<dbReference type="InterPro" id="IPR036412">
    <property type="entry name" value="HAD-like_sf"/>
</dbReference>
<gene>
    <name evidence="3" type="ORF">BN1204_054710</name>
</gene>
<feature type="compositionally biased region" description="Polar residues" evidence="1">
    <location>
        <begin position="1"/>
        <end position="12"/>
    </location>
</feature>
<dbReference type="InterPro" id="IPR023214">
    <property type="entry name" value="HAD_sf"/>
</dbReference>
<dbReference type="SUPFAM" id="SSF56784">
    <property type="entry name" value="HAD-like"/>
    <property type="match status" value="1"/>
</dbReference>
<feature type="region of interest" description="Disordered" evidence="1">
    <location>
        <begin position="332"/>
        <end position="370"/>
    </location>
</feature>
<feature type="compositionally biased region" description="Basic and acidic residues" evidence="1">
    <location>
        <begin position="98"/>
        <end position="116"/>
    </location>
</feature>
<evidence type="ECO:0000256" key="1">
    <source>
        <dbReference type="SAM" id="MobiDB-lite"/>
    </source>
</evidence>
<accession>A0A0F7UMN5</accession>
<dbReference type="InterPro" id="IPR004274">
    <property type="entry name" value="FCP1_dom"/>
</dbReference>
<dbReference type="Pfam" id="PF03031">
    <property type="entry name" value="NIF"/>
    <property type="match status" value="1"/>
</dbReference>
<dbReference type="GO" id="GO:0016791">
    <property type="term" value="F:phosphatase activity"/>
    <property type="evidence" value="ECO:0007669"/>
    <property type="project" value="InterPro"/>
</dbReference>
<feature type="region of interest" description="Disordered" evidence="1">
    <location>
        <begin position="52"/>
        <end position="266"/>
    </location>
</feature>
<dbReference type="NCBIfam" id="TIGR02251">
    <property type="entry name" value="HIF-SF_euk"/>
    <property type="match status" value="1"/>
</dbReference>
<evidence type="ECO:0000313" key="3">
    <source>
        <dbReference type="EMBL" id="CEL69770.1"/>
    </source>
</evidence>
<feature type="domain" description="FCP1 homology" evidence="2">
    <location>
        <begin position="466"/>
        <end position="624"/>
    </location>
</feature>
<dbReference type="SMART" id="SM00577">
    <property type="entry name" value="CPDc"/>
    <property type="match status" value="1"/>
</dbReference>
<dbReference type="AlphaFoldDB" id="A0A0F7UMN5"/>
<dbReference type="CDD" id="cd07521">
    <property type="entry name" value="HAD_FCP1-like"/>
    <property type="match status" value="1"/>
</dbReference>
<feature type="compositionally biased region" description="Basic and acidic residues" evidence="1">
    <location>
        <begin position="335"/>
        <end position="345"/>
    </location>
</feature>
<name>A0A0F7UMN5_NEOCL</name>
<dbReference type="InterPro" id="IPR011948">
    <property type="entry name" value="Dullard_phosphatase"/>
</dbReference>
<dbReference type="InterPro" id="IPR050365">
    <property type="entry name" value="TIM50"/>
</dbReference>
<feature type="compositionally biased region" description="Low complexity" evidence="1">
    <location>
        <begin position="85"/>
        <end position="95"/>
    </location>
</feature>
<dbReference type="Gene3D" id="3.40.50.1000">
    <property type="entry name" value="HAD superfamily/HAD-like"/>
    <property type="match status" value="1"/>
</dbReference>
<dbReference type="PROSITE" id="PS50969">
    <property type="entry name" value="FCP1"/>
    <property type="match status" value="1"/>
</dbReference>
<dbReference type="FunFam" id="3.40.50.1000:FF:000093">
    <property type="entry name" value="NLI interacting factor-like phosphatase family protein"/>
    <property type="match status" value="1"/>
</dbReference>
<feature type="compositionally biased region" description="Polar residues" evidence="1">
    <location>
        <begin position="203"/>
        <end position="212"/>
    </location>
</feature>
<organism evidence="3">
    <name type="scientific">Neospora caninum (strain Liverpool)</name>
    <dbReference type="NCBI Taxonomy" id="572307"/>
    <lineage>
        <taxon>Eukaryota</taxon>
        <taxon>Sar</taxon>
        <taxon>Alveolata</taxon>
        <taxon>Apicomplexa</taxon>
        <taxon>Conoidasida</taxon>
        <taxon>Coccidia</taxon>
        <taxon>Eucoccidiorida</taxon>
        <taxon>Eimeriorina</taxon>
        <taxon>Sarcocystidae</taxon>
        <taxon>Neospora</taxon>
    </lineage>
</organism>
<feature type="region of interest" description="Disordered" evidence="1">
    <location>
        <begin position="1"/>
        <end position="20"/>
    </location>
</feature>
<dbReference type="PANTHER" id="PTHR12210">
    <property type="entry name" value="DULLARD PROTEIN PHOSPHATASE"/>
    <property type="match status" value="1"/>
</dbReference>
<proteinExistence type="predicted"/>